<gene>
    <name evidence="2" type="ORF">TWF506_004493</name>
</gene>
<dbReference type="EMBL" id="JAVHJM010000014">
    <property type="protein sequence ID" value="KAK6498254.1"/>
    <property type="molecule type" value="Genomic_DNA"/>
</dbReference>
<feature type="compositionally biased region" description="Acidic residues" evidence="1">
    <location>
        <begin position="241"/>
        <end position="259"/>
    </location>
</feature>
<accession>A0AAN8NK58</accession>
<feature type="compositionally biased region" description="Basic and acidic residues" evidence="1">
    <location>
        <begin position="571"/>
        <end position="584"/>
    </location>
</feature>
<feature type="region of interest" description="Disordered" evidence="1">
    <location>
        <begin position="1469"/>
        <end position="1517"/>
    </location>
</feature>
<organism evidence="2 3">
    <name type="scientific">Arthrobotrys conoides</name>
    <dbReference type="NCBI Taxonomy" id="74498"/>
    <lineage>
        <taxon>Eukaryota</taxon>
        <taxon>Fungi</taxon>
        <taxon>Dikarya</taxon>
        <taxon>Ascomycota</taxon>
        <taxon>Pezizomycotina</taxon>
        <taxon>Orbiliomycetes</taxon>
        <taxon>Orbiliales</taxon>
        <taxon>Orbiliaceae</taxon>
        <taxon>Arthrobotrys</taxon>
    </lineage>
</organism>
<name>A0AAN8NK58_9PEZI</name>
<comment type="caution">
    <text evidence="2">The sequence shown here is derived from an EMBL/GenBank/DDBJ whole genome shotgun (WGS) entry which is preliminary data.</text>
</comment>
<feature type="region of interest" description="Disordered" evidence="1">
    <location>
        <begin position="329"/>
        <end position="382"/>
    </location>
</feature>
<feature type="compositionally biased region" description="Basic and acidic residues" evidence="1">
    <location>
        <begin position="500"/>
        <end position="509"/>
    </location>
</feature>
<feature type="region of interest" description="Disordered" evidence="1">
    <location>
        <begin position="171"/>
        <end position="264"/>
    </location>
</feature>
<feature type="compositionally biased region" description="Basic residues" evidence="1">
    <location>
        <begin position="1741"/>
        <end position="1750"/>
    </location>
</feature>
<feature type="region of interest" description="Disordered" evidence="1">
    <location>
        <begin position="1609"/>
        <end position="1750"/>
    </location>
</feature>
<feature type="compositionally biased region" description="Basic and acidic residues" evidence="1">
    <location>
        <begin position="1609"/>
        <end position="1618"/>
    </location>
</feature>
<evidence type="ECO:0000256" key="1">
    <source>
        <dbReference type="SAM" id="MobiDB-lite"/>
    </source>
</evidence>
<evidence type="ECO:0000313" key="2">
    <source>
        <dbReference type="EMBL" id="KAK6498254.1"/>
    </source>
</evidence>
<feature type="compositionally biased region" description="Low complexity" evidence="1">
    <location>
        <begin position="191"/>
        <end position="225"/>
    </location>
</feature>
<proteinExistence type="predicted"/>
<feature type="region of interest" description="Disordered" evidence="1">
    <location>
        <begin position="398"/>
        <end position="431"/>
    </location>
</feature>
<feature type="compositionally biased region" description="Acidic residues" evidence="1">
    <location>
        <begin position="1619"/>
        <end position="1663"/>
    </location>
</feature>
<feature type="compositionally biased region" description="Basic and acidic residues" evidence="1">
    <location>
        <begin position="227"/>
        <end position="240"/>
    </location>
</feature>
<feature type="region of interest" description="Disordered" evidence="1">
    <location>
        <begin position="1529"/>
        <end position="1558"/>
    </location>
</feature>
<feature type="compositionally biased region" description="Pro residues" evidence="1">
    <location>
        <begin position="1534"/>
        <end position="1543"/>
    </location>
</feature>
<evidence type="ECO:0000313" key="3">
    <source>
        <dbReference type="Proteomes" id="UP001307849"/>
    </source>
</evidence>
<feature type="compositionally biased region" description="Basic residues" evidence="1">
    <location>
        <begin position="338"/>
        <end position="348"/>
    </location>
</feature>
<dbReference type="Proteomes" id="UP001307849">
    <property type="component" value="Unassembled WGS sequence"/>
</dbReference>
<feature type="region of interest" description="Disordered" evidence="1">
    <location>
        <begin position="1411"/>
        <end position="1447"/>
    </location>
</feature>
<feature type="compositionally biased region" description="Basic and acidic residues" evidence="1">
    <location>
        <begin position="171"/>
        <end position="190"/>
    </location>
</feature>
<feature type="compositionally biased region" description="Basic and acidic residues" evidence="1">
    <location>
        <begin position="1493"/>
        <end position="1517"/>
    </location>
</feature>
<feature type="compositionally biased region" description="Polar residues" evidence="1">
    <location>
        <begin position="363"/>
        <end position="373"/>
    </location>
</feature>
<feature type="compositionally biased region" description="Low complexity" evidence="1">
    <location>
        <begin position="534"/>
        <end position="570"/>
    </location>
</feature>
<sequence>MASHRAIDPNLIPIGDLYEYNGPFPCLPQAPYSRRRNAGIPLDVPFHPEFLENPQASEDLHRMLNSTAAPSGSIATKEFCQPATLQEMNEVEDWFLPLNGQEDNIAGLGGNWDYVKWNAMVVASFTKQMQLGPGLRKLVRVHPPVQLYYEHDDKAVKKVEVMGKQQFKKVYSREDVRGPSHEEKKPESKPTKIIPTAPTAPADTTTTPGDTTVPTDATTTTGTGDPPKPDGTKDDGTKADGDDDNDDDDDDDSSDEDTPDWLKLHPALRGTKAVKHPLAGLYGDHPFLPLDSSGNWVPTGPPPKRDLMTLVDPDDPLASILNKAAQELANEAKDGKPKKPKKKKKPKTKPAPAVDGGLRSLRKQSPISFLSKSRYSKRRNGLSNSDMLRQIGAKFGSSGLRMAGSRPDTDTVTVDPTGTEPAPPRDDTGIIPIDTTIPWERYHSHIGGKGPDFRRRIWPSLTRDLGRKRWHLMPVACEVNGELRWWLMVIDMQTQLRWNTDSKPKDKPTDGTTVKPTDKPVVGATDGTTDKTKPTTTTGVTDTTKPTTTAGVTDATKPTTTVGVTDTTKPTAKDGATDATKDGGKATADTNGLGRCIWVFNPCSPPSVPDGTVLERFLSDVPRYLYSLASEELSKLDHHLTPIIFPRSNDDTGLTNLQDGTLASNEYDHPGKFKHFGFKVTINGNRLNWKNRNPHTGIEVIHAMGRILRMIELEDARFGYVWRCMGENTPYLRCSVPTATVPSTAPTSRDLDLMQESNGLVSSQNRVRNETMVEIQRFMDWTHLRGYPFHEDTPNTIPEEGYRILNLLYKSHQDVWRQFTQWFDQGSHGVVVGINLNEYETKPNIVSFPLAMGTMAVLHGKRGRNPADDPQTDWWLPDRAGGGDTTGIDLLALMPDDDPGKRNPGCKYHRFAQLKEDYYAGTGSIPTAGGPKNPIDIIDNQYPQSMISIIIDTIGRGIIHVGNRPNETWKVNGVELQQSEVITRFSHVTHLYSGSMHWLSLRRFATSKSENIRMQTTVEHDISNCKPTQKRSDAEDLEQNSTDDPVWIYPRHTFPNEQYKKFNFNLGRDTPHLHHHHRPKDIASREEYTLWESYNNSGNTILCQNPACIQHSDHAGDKVVAAPTDTGKPCFNKTCVASKYETYYHGSTTCNNVQSNRCLPNIDGELGPHVPGIPGHMFIDNGVLLFQPEMLLSSSDLDVNTQGVMPRITRPPIKEGDAPEPDINALPLPPLCWNRIVFTPVRRFPSSTAAREFLSKNYNYEPMMLAEGEHGGIAYDMTMYERLNYYRILIWNQMQPSEQQGWWQEQDKINRVHGVFTKYDVNSWPETSFRIGYQPDIQSALASGTVGAEEGTTVVDGNTIVGAGDPFAWDLTHGRLPAHMLPWDVNTKEGEEEIQRWGYTAAGHMLGLDVVTEPTGDDIGTRSTKRQKSTSDDDKGVRSTKRQKVDGESHADIIQFLKSVSRRKPFNTLEDLPNVFSDEEDSGNEESPQEKPSNTEEKPVQEPQDKKQELRSHRTDSGLRCFPWAKEKFTLDKPIPPPPPPPAQGARVSRRSTTRDMDGNRVIIEATDTLLSKRRYYRQGRFTIEEKYIEITRRGLEDPIIVPVYRTKVEEHDDSVHDEPEENIAEEDGEEEEEEGGEEEEEEGGEVEEEEEGGEVEEEEEPVENTAVETAYEVETADETDELLEQKILEAEASSYQSETALDEETQNVPSGTVVASVRTRRTEQSNPSKRKRNEPAPAQKRSRGPQARK</sequence>
<reference evidence="2 3" key="1">
    <citation type="submission" date="2019-10" db="EMBL/GenBank/DDBJ databases">
        <authorList>
            <person name="Palmer J.M."/>
        </authorList>
    </citation>
    <scope>NUCLEOTIDE SEQUENCE [LARGE SCALE GENOMIC DNA]</scope>
    <source>
        <strain evidence="2 3">TWF506</strain>
    </source>
</reference>
<feature type="compositionally biased region" description="Basic and acidic residues" evidence="1">
    <location>
        <begin position="1429"/>
        <end position="1447"/>
    </location>
</feature>
<protein>
    <submittedName>
        <fullName evidence="2">Uncharacterized protein</fullName>
    </submittedName>
</protein>
<keyword evidence="3" id="KW-1185">Reference proteome</keyword>
<feature type="region of interest" description="Disordered" evidence="1">
    <location>
        <begin position="499"/>
        <end position="584"/>
    </location>
</feature>